<protein>
    <submittedName>
        <fullName evidence="1">Uncharacterized protein</fullName>
    </submittedName>
</protein>
<dbReference type="Proteomes" id="UP000233276">
    <property type="component" value="Chromosome"/>
</dbReference>
<accession>A0A2K9D9B5</accession>
<dbReference type="KEGG" id="mhos:CXR34_08285"/>
<dbReference type="AlphaFoldDB" id="A0A2K9D9B5"/>
<dbReference type="EMBL" id="CP025299">
    <property type="protein sequence ID" value="AUG29462.1"/>
    <property type="molecule type" value="Genomic_DNA"/>
</dbReference>
<name>A0A2K9D9B5_9MICO</name>
<gene>
    <name evidence="1" type="ORF">CXR34_08285</name>
</gene>
<dbReference type="RefSeq" id="WP_051120856.1">
    <property type="nucleotide sequence ID" value="NZ_CP025299.1"/>
</dbReference>
<reference evidence="1 2" key="1">
    <citation type="submission" date="2017-12" db="EMBL/GenBank/DDBJ databases">
        <title>Isolation and characterization of estrogens degradatiion strain Microbacterium hominis SJTG1.</title>
        <authorList>
            <person name="Xiong W."/>
            <person name="Yin C."/>
            <person name="Zheng D."/>
            <person name="Liang R."/>
        </authorList>
    </citation>
    <scope>NUCLEOTIDE SEQUENCE [LARGE SCALE GENOMIC DNA]</scope>
    <source>
        <strain evidence="1 2">SJTG1</strain>
    </source>
</reference>
<sequence length="256" mass="28393">MVDAAPISEHLRMLAEHGVGRRRIEALSGVSASTVTQLRTVSRKTGEPIARVKKSTAEAILAVTLQRANERSSCVNARGTVRRLQALIARGWSQQRLSRELGLSSDNMGGWFQQDAVTRAKASMVATIYERLWDALPPTDTPAQRAAAARSMNRARREGWVPPMAWDDIDTDPEPPAATDSTEIDHVAVTLAVRGEQVLLTPSERRACVRELHALRWSDVRVAEWLRCSERTVLRIREELNLPAFAQGELVMRSAA</sequence>
<evidence type="ECO:0000313" key="2">
    <source>
        <dbReference type="Proteomes" id="UP000233276"/>
    </source>
</evidence>
<proteinExistence type="predicted"/>
<organism evidence="1 2">
    <name type="scientific">Microbacterium hominis</name>
    <dbReference type="NCBI Taxonomy" id="162426"/>
    <lineage>
        <taxon>Bacteria</taxon>
        <taxon>Bacillati</taxon>
        <taxon>Actinomycetota</taxon>
        <taxon>Actinomycetes</taxon>
        <taxon>Micrococcales</taxon>
        <taxon>Microbacteriaceae</taxon>
        <taxon>Microbacterium</taxon>
    </lineage>
</organism>
<evidence type="ECO:0000313" key="1">
    <source>
        <dbReference type="EMBL" id="AUG29462.1"/>
    </source>
</evidence>